<reference evidence="2" key="1">
    <citation type="submission" date="2023-03" db="EMBL/GenBank/DDBJ databases">
        <title>Massive genome expansion in bonnet fungi (Mycena s.s.) driven by repeated elements and novel gene families across ecological guilds.</title>
        <authorList>
            <consortium name="Lawrence Berkeley National Laboratory"/>
            <person name="Harder C.B."/>
            <person name="Miyauchi S."/>
            <person name="Viragh M."/>
            <person name="Kuo A."/>
            <person name="Thoen E."/>
            <person name="Andreopoulos B."/>
            <person name="Lu D."/>
            <person name="Skrede I."/>
            <person name="Drula E."/>
            <person name="Henrissat B."/>
            <person name="Morin E."/>
            <person name="Kohler A."/>
            <person name="Barry K."/>
            <person name="LaButti K."/>
            <person name="Morin E."/>
            <person name="Salamov A."/>
            <person name="Lipzen A."/>
            <person name="Mereny Z."/>
            <person name="Hegedus B."/>
            <person name="Baldrian P."/>
            <person name="Stursova M."/>
            <person name="Weitz H."/>
            <person name="Taylor A."/>
            <person name="Grigoriev I.V."/>
            <person name="Nagy L.G."/>
            <person name="Martin F."/>
            <person name="Kauserud H."/>
        </authorList>
    </citation>
    <scope>NUCLEOTIDE SEQUENCE</scope>
    <source>
        <strain evidence="2">CBHHK067</strain>
    </source>
</reference>
<proteinExistence type="predicted"/>
<evidence type="ECO:0000256" key="1">
    <source>
        <dbReference type="SAM" id="MobiDB-lite"/>
    </source>
</evidence>
<name>A0AAD7GMV6_MYCRO</name>
<organism evidence="2 3">
    <name type="scientific">Mycena rosella</name>
    <name type="common">Pink bonnet</name>
    <name type="synonym">Agaricus rosellus</name>
    <dbReference type="NCBI Taxonomy" id="1033263"/>
    <lineage>
        <taxon>Eukaryota</taxon>
        <taxon>Fungi</taxon>
        <taxon>Dikarya</taxon>
        <taxon>Basidiomycota</taxon>
        <taxon>Agaricomycotina</taxon>
        <taxon>Agaricomycetes</taxon>
        <taxon>Agaricomycetidae</taxon>
        <taxon>Agaricales</taxon>
        <taxon>Marasmiineae</taxon>
        <taxon>Mycenaceae</taxon>
        <taxon>Mycena</taxon>
    </lineage>
</organism>
<evidence type="ECO:0000313" key="2">
    <source>
        <dbReference type="EMBL" id="KAJ7696556.1"/>
    </source>
</evidence>
<protein>
    <submittedName>
        <fullName evidence="2">Uncharacterized protein</fullName>
    </submittedName>
</protein>
<evidence type="ECO:0000313" key="3">
    <source>
        <dbReference type="Proteomes" id="UP001221757"/>
    </source>
</evidence>
<sequence>MRLRTDKLVEVQSPTLVRCLNCGASIKLSLKSEYDASHWLRHRTRCVKKTKEREEERGMQPTSSASSSTTGSSPAFSARALTPHDDDDELPRIAIADPLALPADFPVFYDWQSWDWSQLKSRFIPSKQLL</sequence>
<dbReference type="EMBL" id="JARKIE010000034">
    <property type="protein sequence ID" value="KAJ7696556.1"/>
    <property type="molecule type" value="Genomic_DNA"/>
</dbReference>
<dbReference type="AlphaFoldDB" id="A0AAD7GMV6"/>
<gene>
    <name evidence="2" type="ORF">B0H17DRAFT_1130946</name>
</gene>
<feature type="region of interest" description="Disordered" evidence="1">
    <location>
        <begin position="49"/>
        <end position="88"/>
    </location>
</feature>
<comment type="caution">
    <text evidence="2">The sequence shown here is derived from an EMBL/GenBank/DDBJ whole genome shotgun (WGS) entry which is preliminary data.</text>
</comment>
<dbReference type="Proteomes" id="UP001221757">
    <property type="component" value="Unassembled WGS sequence"/>
</dbReference>
<keyword evidence="3" id="KW-1185">Reference proteome</keyword>
<accession>A0AAD7GMV6</accession>
<feature type="compositionally biased region" description="Low complexity" evidence="1">
    <location>
        <begin position="62"/>
        <end position="78"/>
    </location>
</feature>
<feature type="compositionally biased region" description="Basic and acidic residues" evidence="1">
    <location>
        <begin position="49"/>
        <end position="58"/>
    </location>
</feature>